<dbReference type="EMBL" id="CAADEY010000085">
    <property type="protein sequence ID" value="VFJ60865.1"/>
    <property type="molecule type" value="Genomic_DNA"/>
</dbReference>
<gene>
    <name evidence="1" type="ORF">BECKDK2373C_GA0170839_108511</name>
</gene>
<evidence type="ECO:0000313" key="1">
    <source>
        <dbReference type="EMBL" id="VFJ60865.1"/>
    </source>
</evidence>
<name>A0A450T2X0_9GAMM</name>
<dbReference type="AlphaFoldDB" id="A0A450T2X0"/>
<protein>
    <submittedName>
        <fullName evidence="1">Radical SAM enzyme, TIGR01210 family</fullName>
    </submittedName>
</protein>
<accession>A0A450T2X0</accession>
<sequence length="542" mass="61702">MPSLYQENVSAISEQRQRLIRKALPRIEENLHVHRDAHLAKISKGKIALDTPGWVRVNPAPPVSDHDRSFRLCVGFRNSGCEYRESDPKKLGCLNCGYYAGTAFENVDGEILLTQLQSAIRTAAKECTPYNAIEFLNDGSFLNPREFDRETQKALFSLVAQMPHIKRVLIESRANYIKSDSITFLLSCLRPDQRLEVGIGFESADDFVREVCINKGSSRKAFERAIQVLQTIQADEGKERVAILAYLLIKPAFLTPKESVEDIILTLKYFAGLQDRSGIEIIPKLEPAAIVDGTILSLLYAEKSSPFYYEPLNYWATLEILARTYSIPEIRRYCGTIRIGAREDMDDIVVVPAVYDEHGKFDPFDYVLYDAIQKYNQHHDVHKLFAVITGVFNSRIKGSMANYCSLLGWYNNAEIEQRGIVYFLDVESDKISAAAKSLFTQMETRFLIVAWDAMNGIEGLDEDHLDYYQAIKAAFDSEEPEDIKKHQIGEAVKKIFHRVDPRMVVQPKINVLSQADAGQKEIFLDVKDLLRNTKYSLWCRLS</sequence>
<reference evidence="1" key="1">
    <citation type="submission" date="2019-02" db="EMBL/GenBank/DDBJ databases">
        <authorList>
            <person name="Gruber-Vodicka R. H."/>
            <person name="Seah K. B. B."/>
        </authorList>
    </citation>
    <scope>NUCLEOTIDE SEQUENCE</scope>
    <source>
        <strain evidence="1">BECK_DK161</strain>
    </source>
</reference>
<organism evidence="1">
    <name type="scientific">Candidatus Kentrum sp. DK</name>
    <dbReference type="NCBI Taxonomy" id="2126562"/>
    <lineage>
        <taxon>Bacteria</taxon>
        <taxon>Pseudomonadati</taxon>
        <taxon>Pseudomonadota</taxon>
        <taxon>Gammaproteobacteria</taxon>
        <taxon>Candidatus Kentrum</taxon>
    </lineage>
</organism>
<proteinExistence type="predicted"/>